<evidence type="ECO:0000256" key="5">
    <source>
        <dbReference type="ARBA" id="ARBA00012518"/>
    </source>
</evidence>
<evidence type="ECO:0000256" key="18">
    <source>
        <dbReference type="ARBA" id="ARBA00048914"/>
    </source>
</evidence>
<dbReference type="Gene3D" id="3.30.465.10">
    <property type="match status" value="1"/>
</dbReference>
<reference evidence="21" key="2">
    <citation type="journal article" date="2021" name="PeerJ">
        <title>Extensive microbial diversity within the chicken gut microbiome revealed by metagenomics and culture.</title>
        <authorList>
            <person name="Gilroy R."/>
            <person name="Ravi A."/>
            <person name="Getino M."/>
            <person name="Pursley I."/>
            <person name="Horton D.L."/>
            <person name="Alikhan N.F."/>
            <person name="Baker D."/>
            <person name="Gharbi K."/>
            <person name="Hall N."/>
            <person name="Watson M."/>
            <person name="Adriaenssens E.M."/>
            <person name="Foster-Nyarko E."/>
            <person name="Jarju S."/>
            <person name="Secka A."/>
            <person name="Antonio M."/>
            <person name="Oren A."/>
            <person name="Chaudhuri R.R."/>
            <person name="La Ragione R."/>
            <person name="Hildebrand F."/>
            <person name="Pallen M.J."/>
        </authorList>
    </citation>
    <scope>NUCLEOTIDE SEQUENCE</scope>
    <source>
        <strain evidence="21">3924</strain>
    </source>
</reference>
<dbReference type="AlphaFoldDB" id="A0A940DP13"/>
<dbReference type="NCBIfam" id="TIGR00179">
    <property type="entry name" value="murB"/>
    <property type="match status" value="1"/>
</dbReference>
<dbReference type="Gene3D" id="3.30.43.10">
    <property type="entry name" value="Uridine Diphospho-n-acetylenolpyruvylglucosamine Reductase, domain 2"/>
    <property type="match status" value="1"/>
</dbReference>
<keyword evidence="12 19" id="KW-0133">Cell shape</keyword>
<dbReference type="GO" id="GO:0051301">
    <property type="term" value="P:cell division"/>
    <property type="evidence" value="ECO:0007669"/>
    <property type="project" value="UniProtKB-KW"/>
</dbReference>
<sequence length="337" mass="37885">MITSVNHSLLSHNTFRMDVKSDLYIEYDSVSQLLSILDAKMVRGKRIFHIGAGSNVLFTGDFHGVVLHSAIKYMETVEETDDYVDIKVGSGVVWDDFCRDMSQRGLWGVENLSGIPGEVGASAVQNIGAYGVEVSQSIRYVETIDMLTGNEHHFSNAHCSYGYRYSIFKNKYKDKHIVTSVIYRLFKHPMPRLEYAGLKERFDGMDNVTPLMVREAVLDIRSKKLPDPSEIGSAGSFFKNPVVSKERCAALLKQYYGMPHFKVKELNGFKLSAAWLIDQCGLKGMTVGDAAVYEKQPLVLVNTGHAKPEDVIELASIVKKAVKDKFYVELYPEVNYI</sequence>
<comment type="catalytic activity">
    <reaction evidence="18 19">
        <text>UDP-N-acetyl-alpha-D-muramate + NADP(+) = UDP-N-acetyl-3-O-(1-carboxyvinyl)-alpha-D-glucosamine + NADPH + H(+)</text>
        <dbReference type="Rhea" id="RHEA:12248"/>
        <dbReference type="ChEBI" id="CHEBI:15378"/>
        <dbReference type="ChEBI" id="CHEBI:57783"/>
        <dbReference type="ChEBI" id="CHEBI:58349"/>
        <dbReference type="ChEBI" id="CHEBI:68483"/>
        <dbReference type="ChEBI" id="CHEBI:70757"/>
        <dbReference type="EC" id="1.3.1.98"/>
    </reaction>
</comment>
<evidence type="ECO:0000256" key="17">
    <source>
        <dbReference type="ARBA" id="ARBA00031026"/>
    </source>
</evidence>
<dbReference type="GO" id="GO:0071949">
    <property type="term" value="F:FAD binding"/>
    <property type="evidence" value="ECO:0007669"/>
    <property type="project" value="InterPro"/>
</dbReference>
<dbReference type="InterPro" id="IPR011601">
    <property type="entry name" value="MurB_C"/>
</dbReference>
<evidence type="ECO:0000256" key="13">
    <source>
        <dbReference type="ARBA" id="ARBA00022984"/>
    </source>
</evidence>
<dbReference type="InterPro" id="IPR006094">
    <property type="entry name" value="Oxid_FAD_bind_N"/>
</dbReference>
<comment type="function">
    <text evidence="2 19">Cell wall formation.</text>
</comment>
<dbReference type="GO" id="GO:0009252">
    <property type="term" value="P:peptidoglycan biosynthetic process"/>
    <property type="evidence" value="ECO:0007669"/>
    <property type="project" value="UniProtKB-UniRule"/>
</dbReference>
<organism evidence="21 22">
    <name type="scientific">Candidatus Aphodosoma intestinipullorum</name>
    <dbReference type="NCBI Taxonomy" id="2840674"/>
    <lineage>
        <taxon>Bacteria</taxon>
        <taxon>Pseudomonadati</taxon>
        <taxon>Bacteroidota</taxon>
        <taxon>Bacteroidia</taxon>
        <taxon>Bacteroidales</taxon>
        <taxon>Candidatus Aphodosoma</taxon>
    </lineage>
</organism>
<keyword evidence="15 19" id="KW-0131">Cell cycle</keyword>
<keyword evidence="16 19" id="KW-0961">Cell wall biogenesis/degradation</keyword>
<dbReference type="Gene3D" id="3.90.78.10">
    <property type="entry name" value="UDP-N-acetylenolpyruvoylglucosamine reductase, C-terminal domain"/>
    <property type="match status" value="1"/>
</dbReference>
<dbReference type="GO" id="GO:0008360">
    <property type="term" value="P:regulation of cell shape"/>
    <property type="evidence" value="ECO:0007669"/>
    <property type="project" value="UniProtKB-KW"/>
</dbReference>
<evidence type="ECO:0000256" key="14">
    <source>
        <dbReference type="ARBA" id="ARBA00023002"/>
    </source>
</evidence>
<evidence type="ECO:0000256" key="2">
    <source>
        <dbReference type="ARBA" id="ARBA00003921"/>
    </source>
</evidence>
<comment type="caution">
    <text evidence="21">The sequence shown here is derived from an EMBL/GenBank/DDBJ whole genome shotgun (WGS) entry which is preliminary data.</text>
</comment>
<protein>
    <recommendedName>
        <fullName evidence="6 19">UDP-N-acetylenolpyruvoylglucosamine reductase</fullName>
        <ecNumber evidence="5 19">1.3.1.98</ecNumber>
    </recommendedName>
    <alternativeName>
        <fullName evidence="17 19">UDP-N-acetylmuramate dehydrogenase</fullName>
    </alternativeName>
</protein>
<comment type="similarity">
    <text evidence="19">Belongs to the MurB family.</text>
</comment>
<comment type="subcellular location">
    <subcellularLocation>
        <location evidence="3 19">Cytoplasm</location>
    </subcellularLocation>
</comment>
<keyword evidence="14 19" id="KW-0560">Oxidoreductase</keyword>
<keyword evidence="10 19" id="KW-0274">FAD</keyword>
<dbReference type="InterPro" id="IPR003170">
    <property type="entry name" value="MurB"/>
</dbReference>
<name>A0A940DP13_9BACT</name>
<keyword evidence="11 19" id="KW-0521">NADP</keyword>
<dbReference type="EC" id="1.3.1.98" evidence="5 19"/>
<keyword evidence="8 19" id="KW-0132">Cell division</keyword>
<keyword evidence="7 19" id="KW-0963">Cytoplasm</keyword>
<dbReference type="Pfam" id="PF02873">
    <property type="entry name" value="MurB_C"/>
    <property type="match status" value="1"/>
</dbReference>
<feature type="active site" evidence="19">
    <location>
        <position position="333"/>
    </location>
</feature>
<dbReference type="Pfam" id="PF01565">
    <property type="entry name" value="FAD_binding_4"/>
    <property type="match status" value="1"/>
</dbReference>
<dbReference type="EMBL" id="JADIMV010000152">
    <property type="protein sequence ID" value="MBO8440754.1"/>
    <property type="molecule type" value="Genomic_DNA"/>
</dbReference>
<dbReference type="GO" id="GO:0008762">
    <property type="term" value="F:UDP-N-acetylmuramate dehydrogenase activity"/>
    <property type="evidence" value="ECO:0007669"/>
    <property type="project" value="UniProtKB-UniRule"/>
</dbReference>
<reference evidence="21" key="1">
    <citation type="submission" date="2020-10" db="EMBL/GenBank/DDBJ databases">
        <authorList>
            <person name="Gilroy R."/>
        </authorList>
    </citation>
    <scope>NUCLEOTIDE SEQUENCE</scope>
    <source>
        <strain evidence="21">3924</strain>
    </source>
</reference>
<accession>A0A940DP13</accession>
<feature type="active site" description="Proton donor" evidence="19">
    <location>
        <position position="236"/>
    </location>
</feature>
<gene>
    <name evidence="19 21" type="primary">murB</name>
    <name evidence="21" type="ORF">IAC51_08925</name>
</gene>
<evidence type="ECO:0000256" key="6">
    <source>
        <dbReference type="ARBA" id="ARBA00015188"/>
    </source>
</evidence>
<evidence type="ECO:0000256" key="19">
    <source>
        <dbReference type="HAMAP-Rule" id="MF_00037"/>
    </source>
</evidence>
<evidence type="ECO:0000256" key="7">
    <source>
        <dbReference type="ARBA" id="ARBA00022490"/>
    </source>
</evidence>
<dbReference type="InterPro" id="IPR016166">
    <property type="entry name" value="FAD-bd_PCMH"/>
</dbReference>
<dbReference type="SUPFAM" id="SSF56176">
    <property type="entry name" value="FAD-binding/transporter-associated domain-like"/>
    <property type="match status" value="1"/>
</dbReference>
<evidence type="ECO:0000256" key="8">
    <source>
        <dbReference type="ARBA" id="ARBA00022618"/>
    </source>
</evidence>
<dbReference type="InterPro" id="IPR036635">
    <property type="entry name" value="MurB_C_sf"/>
</dbReference>
<dbReference type="InterPro" id="IPR016167">
    <property type="entry name" value="FAD-bd_PCMH_sub1"/>
</dbReference>
<feature type="domain" description="FAD-binding PCMH-type" evidence="20">
    <location>
        <begin position="17"/>
        <end position="188"/>
    </location>
</feature>
<dbReference type="HAMAP" id="MF_00037">
    <property type="entry name" value="MurB"/>
    <property type="match status" value="1"/>
</dbReference>
<evidence type="ECO:0000256" key="9">
    <source>
        <dbReference type="ARBA" id="ARBA00022630"/>
    </source>
</evidence>
<evidence type="ECO:0000256" key="10">
    <source>
        <dbReference type="ARBA" id="ARBA00022827"/>
    </source>
</evidence>
<dbReference type="PROSITE" id="PS51387">
    <property type="entry name" value="FAD_PCMH"/>
    <property type="match status" value="1"/>
</dbReference>
<dbReference type="PANTHER" id="PTHR21071">
    <property type="entry name" value="UDP-N-ACETYLENOLPYRUVOYLGLUCOSAMINE REDUCTASE"/>
    <property type="match status" value="1"/>
</dbReference>
<comment type="cofactor">
    <cofactor evidence="1 19">
        <name>FAD</name>
        <dbReference type="ChEBI" id="CHEBI:57692"/>
    </cofactor>
</comment>
<evidence type="ECO:0000256" key="1">
    <source>
        <dbReference type="ARBA" id="ARBA00001974"/>
    </source>
</evidence>
<evidence type="ECO:0000313" key="21">
    <source>
        <dbReference type="EMBL" id="MBO8440754.1"/>
    </source>
</evidence>
<dbReference type="InterPro" id="IPR036318">
    <property type="entry name" value="FAD-bd_PCMH-like_sf"/>
</dbReference>
<evidence type="ECO:0000313" key="22">
    <source>
        <dbReference type="Proteomes" id="UP000712007"/>
    </source>
</evidence>
<dbReference type="InterPro" id="IPR016169">
    <property type="entry name" value="FAD-bd_PCMH_sub2"/>
</dbReference>
<evidence type="ECO:0000256" key="12">
    <source>
        <dbReference type="ARBA" id="ARBA00022960"/>
    </source>
</evidence>
<evidence type="ECO:0000259" key="20">
    <source>
        <dbReference type="PROSITE" id="PS51387"/>
    </source>
</evidence>
<dbReference type="GO" id="GO:0005829">
    <property type="term" value="C:cytosol"/>
    <property type="evidence" value="ECO:0007669"/>
    <property type="project" value="TreeGrafter"/>
</dbReference>
<evidence type="ECO:0000256" key="11">
    <source>
        <dbReference type="ARBA" id="ARBA00022857"/>
    </source>
</evidence>
<dbReference type="SUPFAM" id="SSF56194">
    <property type="entry name" value="Uridine diphospho-N-Acetylenolpyruvylglucosamine reductase, MurB, C-terminal domain"/>
    <property type="match status" value="1"/>
</dbReference>
<evidence type="ECO:0000256" key="3">
    <source>
        <dbReference type="ARBA" id="ARBA00004496"/>
    </source>
</evidence>
<evidence type="ECO:0000256" key="15">
    <source>
        <dbReference type="ARBA" id="ARBA00023306"/>
    </source>
</evidence>
<keyword evidence="13 19" id="KW-0573">Peptidoglycan synthesis</keyword>
<evidence type="ECO:0000256" key="16">
    <source>
        <dbReference type="ARBA" id="ARBA00023316"/>
    </source>
</evidence>
<keyword evidence="9 19" id="KW-0285">Flavoprotein</keyword>
<dbReference type="Proteomes" id="UP000712007">
    <property type="component" value="Unassembled WGS sequence"/>
</dbReference>
<comment type="pathway">
    <text evidence="4 19">Cell wall biogenesis; peptidoglycan biosynthesis.</text>
</comment>
<dbReference type="PANTHER" id="PTHR21071:SF4">
    <property type="entry name" value="UDP-N-ACETYLENOLPYRUVOYLGLUCOSAMINE REDUCTASE"/>
    <property type="match status" value="1"/>
</dbReference>
<dbReference type="NCBIfam" id="NF000755">
    <property type="entry name" value="PRK00046.1"/>
    <property type="match status" value="1"/>
</dbReference>
<proteinExistence type="inferred from homology"/>
<dbReference type="GO" id="GO:0071555">
    <property type="term" value="P:cell wall organization"/>
    <property type="evidence" value="ECO:0007669"/>
    <property type="project" value="UniProtKB-KW"/>
</dbReference>
<evidence type="ECO:0000256" key="4">
    <source>
        <dbReference type="ARBA" id="ARBA00004752"/>
    </source>
</evidence>
<feature type="active site" evidence="19">
    <location>
        <position position="164"/>
    </location>
</feature>